<name>A0A4Y2QB75_ARAVE</name>
<proteinExistence type="predicted"/>
<evidence type="ECO:0000313" key="3">
    <source>
        <dbReference type="Proteomes" id="UP000499080"/>
    </source>
</evidence>
<dbReference type="AlphaFoldDB" id="A0A4Y2QB75"/>
<protein>
    <submittedName>
        <fullName evidence="2">Uncharacterized protein</fullName>
    </submittedName>
</protein>
<keyword evidence="3" id="KW-1185">Reference proteome</keyword>
<reference evidence="2 3" key="1">
    <citation type="journal article" date="2019" name="Sci. Rep.">
        <title>Orb-weaving spider Araneus ventricosus genome elucidates the spidroin gene catalogue.</title>
        <authorList>
            <person name="Kono N."/>
            <person name="Nakamura H."/>
            <person name="Ohtoshi R."/>
            <person name="Moran D.A.P."/>
            <person name="Shinohara A."/>
            <person name="Yoshida Y."/>
            <person name="Fujiwara M."/>
            <person name="Mori M."/>
            <person name="Tomita M."/>
            <person name="Arakawa K."/>
        </authorList>
    </citation>
    <scope>NUCLEOTIDE SEQUENCE [LARGE SCALE GENOMIC DNA]</scope>
</reference>
<evidence type="ECO:0000256" key="1">
    <source>
        <dbReference type="SAM" id="MobiDB-lite"/>
    </source>
</evidence>
<organism evidence="2 3">
    <name type="scientific">Araneus ventricosus</name>
    <name type="common">Orbweaver spider</name>
    <name type="synonym">Epeira ventricosa</name>
    <dbReference type="NCBI Taxonomy" id="182803"/>
    <lineage>
        <taxon>Eukaryota</taxon>
        <taxon>Metazoa</taxon>
        <taxon>Ecdysozoa</taxon>
        <taxon>Arthropoda</taxon>
        <taxon>Chelicerata</taxon>
        <taxon>Arachnida</taxon>
        <taxon>Araneae</taxon>
        <taxon>Araneomorphae</taxon>
        <taxon>Entelegynae</taxon>
        <taxon>Araneoidea</taxon>
        <taxon>Araneidae</taxon>
        <taxon>Araneus</taxon>
    </lineage>
</organism>
<feature type="region of interest" description="Disordered" evidence="1">
    <location>
        <begin position="1"/>
        <end position="20"/>
    </location>
</feature>
<sequence>MEHSGALISSSAKTASTSQIILPREHHLEESVPANVSSLPLTAPEAYRHSVLEQSTILTLEGSDWTSESDVTMLCLFVYL</sequence>
<gene>
    <name evidence="2" type="ORF">AVEN_37924_1</name>
</gene>
<dbReference type="Proteomes" id="UP000499080">
    <property type="component" value="Unassembled WGS sequence"/>
</dbReference>
<dbReference type="EMBL" id="BGPR01013455">
    <property type="protein sequence ID" value="GBN60744.1"/>
    <property type="molecule type" value="Genomic_DNA"/>
</dbReference>
<evidence type="ECO:0000313" key="2">
    <source>
        <dbReference type="EMBL" id="GBN60744.1"/>
    </source>
</evidence>
<feature type="compositionally biased region" description="Polar residues" evidence="1">
    <location>
        <begin position="7"/>
        <end position="20"/>
    </location>
</feature>
<accession>A0A4Y2QB75</accession>
<comment type="caution">
    <text evidence="2">The sequence shown here is derived from an EMBL/GenBank/DDBJ whole genome shotgun (WGS) entry which is preliminary data.</text>
</comment>